<dbReference type="EMBL" id="JH166539">
    <property type="protein sequence ID" value="EHA99521.1"/>
    <property type="molecule type" value="Genomic_DNA"/>
</dbReference>
<dbReference type="InParanoid" id="G5AR61"/>
<accession>G5AR61</accession>
<name>G5AR61_HETGA</name>
<organism evidence="1 2">
    <name type="scientific">Heterocephalus glaber</name>
    <name type="common">Naked mole rat</name>
    <dbReference type="NCBI Taxonomy" id="10181"/>
    <lineage>
        <taxon>Eukaryota</taxon>
        <taxon>Metazoa</taxon>
        <taxon>Chordata</taxon>
        <taxon>Craniata</taxon>
        <taxon>Vertebrata</taxon>
        <taxon>Euteleostomi</taxon>
        <taxon>Mammalia</taxon>
        <taxon>Eutheria</taxon>
        <taxon>Euarchontoglires</taxon>
        <taxon>Glires</taxon>
        <taxon>Rodentia</taxon>
        <taxon>Hystricomorpha</taxon>
        <taxon>Bathyergidae</taxon>
        <taxon>Heterocephalus</taxon>
    </lineage>
</organism>
<reference evidence="1 2" key="1">
    <citation type="journal article" date="2011" name="Nature">
        <title>Genome sequencing reveals insights into physiology and longevity of the naked mole rat.</title>
        <authorList>
            <person name="Kim E.B."/>
            <person name="Fang X."/>
            <person name="Fushan A.A."/>
            <person name="Huang Z."/>
            <person name="Lobanov A.V."/>
            <person name="Han L."/>
            <person name="Marino S.M."/>
            <person name="Sun X."/>
            <person name="Turanov A.A."/>
            <person name="Yang P."/>
            <person name="Yim S.H."/>
            <person name="Zhao X."/>
            <person name="Kasaikina M.V."/>
            <person name="Stoletzki N."/>
            <person name="Peng C."/>
            <person name="Polak P."/>
            <person name="Xiong Z."/>
            <person name="Kiezun A."/>
            <person name="Zhu Y."/>
            <person name="Chen Y."/>
            <person name="Kryukov G.V."/>
            <person name="Zhang Q."/>
            <person name="Peshkin L."/>
            <person name="Yang L."/>
            <person name="Bronson R.T."/>
            <person name="Buffenstein R."/>
            <person name="Wang B."/>
            <person name="Han C."/>
            <person name="Li Q."/>
            <person name="Chen L."/>
            <person name="Zhao W."/>
            <person name="Sunyaev S.R."/>
            <person name="Park T.J."/>
            <person name="Zhang G."/>
            <person name="Wang J."/>
            <person name="Gladyshev V.N."/>
        </authorList>
    </citation>
    <scope>NUCLEOTIDE SEQUENCE [LARGE SCALE GENOMIC DNA]</scope>
</reference>
<dbReference type="AlphaFoldDB" id="G5AR61"/>
<evidence type="ECO:0000313" key="1">
    <source>
        <dbReference type="EMBL" id="EHA99521.1"/>
    </source>
</evidence>
<proteinExistence type="predicted"/>
<gene>
    <name evidence="1" type="ORF">GW7_12543</name>
</gene>
<sequence length="165" mass="17954">MMKETAFEGFLITRFLSRAGIQCDCPRLACTLLTLKLLILGLELLILRGQINGVLQDTSQEAAKMVLSGCGFLLPQPLPGLEYLCPDSQMPVSPPTLTPAQDLPSVPPDLQHVARLSEGGLHMQVIEGCQVLLCSVLLCVQGLHLEPQHSLLSEPSLSLFTKLQR</sequence>
<dbReference type="Proteomes" id="UP000006813">
    <property type="component" value="Unassembled WGS sequence"/>
</dbReference>
<protein>
    <submittedName>
        <fullName evidence="1">Uncharacterized protein</fullName>
    </submittedName>
</protein>
<evidence type="ECO:0000313" key="2">
    <source>
        <dbReference type="Proteomes" id="UP000006813"/>
    </source>
</evidence>